<dbReference type="Proteomes" id="UP001597479">
    <property type="component" value="Unassembled WGS sequence"/>
</dbReference>
<proteinExistence type="predicted"/>
<accession>A0ABW5VPR9</accession>
<keyword evidence="1" id="KW-0812">Transmembrane</keyword>
<evidence type="ECO:0000313" key="3">
    <source>
        <dbReference type="EMBL" id="MFD2792952.1"/>
    </source>
</evidence>
<dbReference type="SUPFAM" id="SSF52218">
    <property type="entry name" value="Flavoproteins"/>
    <property type="match status" value="1"/>
</dbReference>
<dbReference type="GO" id="GO:0016491">
    <property type="term" value="F:oxidoreductase activity"/>
    <property type="evidence" value="ECO:0007669"/>
    <property type="project" value="UniProtKB-KW"/>
</dbReference>
<dbReference type="Pfam" id="PF03358">
    <property type="entry name" value="FMN_red"/>
    <property type="match status" value="1"/>
</dbReference>
<dbReference type="InterPro" id="IPR050712">
    <property type="entry name" value="NAD(P)H-dep_reductase"/>
</dbReference>
<keyword evidence="1" id="KW-0472">Membrane</keyword>
<comment type="caution">
    <text evidence="3">The sequence shown here is derived from an EMBL/GenBank/DDBJ whole genome shotgun (WGS) entry which is preliminary data.</text>
</comment>
<dbReference type="PANTHER" id="PTHR30543">
    <property type="entry name" value="CHROMATE REDUCTASE"/>
    <property type="match status" value="1"/>
</dbReference>
<dbReference type="InterPro" id="IPR029039">
    <property type="entry name" value="Flavoprotein-like_sf"/>
</dbReference>
<organism evidence="3 4">
    <name type="scientific">Promicromonospora vindobonensis</name>
    <dbReference type="NCBI Taxonomy" id="195748"/>
    <lineage>
        <taxon>Bacteria</taxon>
        <taxon>Bacillati</taxon>
        <taxon>Actinomycetota</taxon>
        <taxon>Actinomycetes</taxon>
        <taxon>Micrococcales</taxon>
        <taxon>Promicromonosporaceae</taxon>
        <taxon>Promicromonospora</taxon>
    </lineage>
</organism>
<evidence type="ECO:0000313" key="4">
    <source>
        <dbReference type="Proteomes" id="UP001597479"/>
    </source>
</evidence>
<sequence>MEACVYLTGTGSVVLYLEVLMVRIAIILGSSRTHRRGAAVAEWAYRHAVDHAPAGIEFELVDLADFALPVLDEPAPAMWGVYEHEHTRAWSRAIDSFDGFVFVLAEYNHGVPGPLKNAIDYLFAEWNNKSVGFISYGINGGVRAVEQMRGIAGELQLADVRHQVALSTFTDFDYEGTDPTDPATTGRFAPDARHADDLSTTLHQVVTWAEAMASVRDAAAVRA</sequence>
<protein>
    <submittedName>
        <fullName evidence="3">NADPH-dependent FMN reductase</fullName>
        <ecNumber evidence="3">1.-.-.-</ecNumber>
    </submittedName>
</protein>
<gene>
    <name evidence="3" type="ORF">ACFS27_05260</name>
</gene>
<reference evidence="4" key="1">
    <citation type="journal article" date="2019" name="Int. J. Syst. Evol. Microbiol.">
        <title>The Global Catalogue of Microorganisms (GCM) 10K type strain sequencing project: providing services to taxonomists for standard genome sequencing and annotation.</title>
        <authorList>
            <consortium name="The Broad Institute Genomics Platform"/>
            <consortium name="The Broad Institute Genome Sequencing Center for Infectious Disease"/>
            <person name="Wu L."/>
            <person name="Ma J."/>
        </authorList>
    </citation>
    <scope>NUCLEOTIDE SEQUENCE [LARGE SCALE GENOMIC DNA]</scope>
    <source>
        <strain evidence="4">CCM 7044</strain>
    </source>
</reference>
<evidence type="ECO:0000256" key="1">
    <source>
        <dbReference type="SAM" id="Phobius"/>
    </source>
</evidence>
<keyword evidence="3" id="KW-0560">Oxidoreductase</keyword>
<feature type="transmembrane region" description="Helical" evidence="1">
    <location>
        <begin position="6"/>
        <end position="26"/>
    </location>
</feature>
<name>A0ABW5VPR9_9MICO</name>
<evidence type="ECO:0000259" key="2">
    <source>
        <dbReference type="Pfam" id="PF03358"/>
    </source>
</evidence>
<feature type="domain" description="NADPH-dependent FMN reductase-like" evidence="2">
    <location>
        <begin position="23"/>
        <end position="170"/>
    </location>
</feature>
<keyword evidence="4" id="KW-1185">Reference proteome</keyword>
<dbReference type="EMBL" id="JBHUOG010000001">
    <property type="protein sequence ID" value="MFD2792952.1"/>
    <property type="molecule type" value="Genomic_DNA"/>
</dbReference>
<keyword evidence="1" id="KW-1133">Transmembrane helix</keyword>
<dbReference type="RefSeq" id="WP_377183607.1">
    <property type="nucleotide sequence ID" value="NZ_JBHUOG010000001.1"/>
</dbReference>
<dbReference type="InterPro" id="IPR005025">
    <property type="entry name" value="FMN_Rdtase-like_dom"/>
</dbReference>
<dbReference type="PANTHER" id="PTHR30543:SF21">
    <property type="entry name" value="NAD(P)H-DEPENDENT FMN REDUCTASE LOT6"/>
    <property type="match status" value="1"/>
</dbReference>
<dbReference type="Gene3D" id="3.40.50.360">
    <property type="match status" value="1"/>
</dbReference>
<dbReference type="EC" id="1.-.-.-" evidence="3"/>